<proteinExistence type="predicted"/>
<sequence>MSAPSGAASAAAVIAGVPMIHLPPNDELERQTAQFFQNRGMSRAAASLSEAAALALALAKDAAAQEAMLACQHGAFAPDAAERIARYLHEGHV</sequence>
<dbReference type="EMBL" id="VSSQ01024784">
    <property type="protein sequence ID" value="MPM72505.1"/>
    <property type="molecule type" value="Genomic_DNA"/>
</dbReference>
<protein>
    <recommendedName>
        <fullName evidence="2">Glycosyl transferase family 28 C-terminal domain-containing protein</fullName>
    </recommendedName>
</protein>
<accession>A0A645C4M6</accession>
<gene>
    <name evidence="1" type="ORF">SDC9_119481</name>
</gene>
<comment type="caution">
    <text evidence="1">The sequence shown here is derived from an EMBL/GenBank/DDBJ whole genome shotgun (WGS) entry which is preliminary data.</text>
</comment>
<name>A0A645C4M6_9ZZZZ</name>
<organism evidence="1">
    <name type="scientific">bioreactor metagenome</name>
    <dbReference type="NCBI Taxonomy" id="1076179"/>
    <lineage>
        <taxon>unclassified sequences</taxon>
        <taxon>metagenomes</taxon>
        <taxon>ecological metagenomes</taxon>
    </lineage>
</organism>
<evidence type="ECO:0000313" key="1">
    <source>
        <dbReference type="EMBL" id="MPM72505.1"/>
    </source>
</evidence>
<evidence type="ECO:0008006" key="2">
    <source>
        <dbReference type="Google" id="ProtNLM"/>
    </source>
</evidence>
<dbReference type="AlphaFoldDB" id="A0A645C4M6"/>
<reference evidence="1" key="1">
    <citation type="submission" date="2019-08" db="EMBL/GenBank/DDBJ databases">
        <authorList>
            <person name="Kucharzyk K."/>
            <person name="Murdoch R.W."/>
            <person name="Higgins S."/>
            <person name="Loffler F."/>
        </authorList>
    </citation>
    <scope>NUCLEOTIDE SEQUENCE</scope>
</reference>